<comment type="caution">
    <text evidence="2">The sequence shown here is derived from an EMBL/GenBank/DDBJ whole genome shotgun (WGS) entry which is preliminary data.</text>
</comment>
<accession>A0A328NXZ1</accession>
<reference evidence="2 3" key="1">
    <citation type="submission" date="2018-03" db="EMBL/GenBank/DDBJ databases">
        <title>Defining the species Micromonospora saelicesensis and Micromonospora noduli under the framework of genomics.</title>
        <authorList>
            <person name="Riesco R."/>
            <person name="Trujillo M.E."/>
        </authorList>
    </citation>
    <scope>NUCLEOTIDE SEQUENCE [LARGE SCALE GENOMIC DNA]</scope>
    <source>
        <strain evidence="2 3">PSN13</strain>
    </source>
</reference>
<dbReference type="PANTHER" id="PTHR36849:SF1">
    <property type="entry name" value="CYTOPLASMIC PROTEIN"/>
    <property type="match status" value="1"/>
</dbReference>
<sequence length="152" mass="17493">MERQVRLRRIYHDPSPDDGARVLVDRVWPRGLTKAAVHLDEWVKDIAPSTPLRRWYGHRPERFTEFRNRYLVELRDARPAAALDRLRELTRTRTVTLLTATRDVEHSQAAVLSDLLRGARTARDPVPKVPGSTPRRRRVNVGGPPHTNAQEA</sequence>
<dbReference type="InterPro" id="IPR052552">
    <property type="entry name" value="YeaO-like"/>
</dbReference>
<protein>
    <submittedName>
        <fullName evidence="2">DNA-3-methyladenine glycosylase II</fullName>
    </submittedName>
</protein>
<gene>
    <name evidence="2" type="ORF">PSN13_01390</name>
</gene>
<evidence type="ECO:0000313" key="3">
    <source>
        <dbReference type="Proteomes" id="UP000249419"/>
    </source>
</evidence>
<name>A0A328NXZ1_9ACTN</name>
<proteinExistence type="predicted"/>
<dbReference type="PANTHER" id="PTHR36849">
    <property type="entry name" value="CYTOPLASMIC PROTEIN-RELATED"/>
    <property type="match status" value="1"/>
</dbReference>
<evidence type="ECO:0000256" key="1">
    <source>
        <dbReference type="SAM" id="MobiDB-lite"/>
    </source>
</evidence>
<organism evidence="2 3">
    <name type="scientific">Micromonospora saelicesensis</name>
    <dbReference type="NCBI Taxonomy" id="285676"/>
    <lineage>
        <taxon>Bacteria</taxon>
        <taxon>Bacillati</taxon>
        <taxon>Actinomycetota</taxon>
        <taxon>Actinomycetes</taxon>
        <taxon>Micromonosporales</taxon>
        <taxon>Micromonosporaceae</taxon>
        <taxon>Micromonospora</taxon>
    </lineage>
</organism>
<dbReference type="RefSeq" id="WP_112674662.1">
    <property type="nucleotide sequence ID" value="NZ_CP192017.1"/>
</dbReference>
<dbReference type="Pfam" id="PF22752">
    <property type="entry name" value="DUF488-N3i"/>
    <property type="match status" value="1"/>
</dbReference>
<feature type="region of interest" description="Disordered" evidence="1">
    <location>
        <begin position="121"/>
        <end position="152"/>
    </location>
</feature>
<dbReference type="EMBL" id="PYAG01000005">
    <property type="protein sequence ID" value="RAO37408.1"/>
    <property type="molecule type" value="Genomic_DNA"/>
</dbReference>
<dbReference type="AlphaFoldDB" id="A0A328NXZ1"/>
<dbReference type="Proteomes" id="UP000249419">
    <property type="component" value="Unassembled WGS sequence"/>
</dbReference>
<evidence type="ECO:0000313" key="2">
    <source>
        <dbReference type="EMBL" id="RAO37408.1"/>
    </source>
</evidence>